<proteinExistence type="predicted"/>
<feature type="region of interest" description="Disordered" evidence="1">
    <location>
        <begin position="74"/>
        <end position="97"/>
    </location>
</feature>
<sequence>AKAAAERTRGFPRLANQSKAIDSSERRTEERKTAMVDSLEDVGETCIGTLSQRVVTERTSSIWNRPAVLGMEVIRRQKQEQGNTGQKSTNGNRSLTV</sequence>
<organism evidence="2 3">
    <name type="scientific">Batillaria attramentaria</name>
    <dbReference type="NCBI Taxonomy" id="370345"/>
    <lineage>
        <taxon>Eukaryota</taxon>
        <taxon>Metazoa</taxon>
        <taxon>Spiralia</taxon>
        <taxon>Lophotrochozoa</taxon>
        <taxon>Mollusca</taxon>
        <taxon>Gastropoda</taxon>
        <taxon>Caenogastropoda</taxon>
        <taxon>Sorbeoconcha</taxon>
        <taxon>Cerithioidea</taxon>
        <taxon>Batillariidae</taxon>
        <taxon>Batillaria</taxon>
    </lineage>
</organism>
<feature type="compositionally biased region" description="Basic and acidic residues" evidence="1">
    <location>
        <begin position="22"/>
        <end position="34"/>
    </location>
</feature>
<comment type="caution">
    <text evidence="2">The sequence shown here is derived from an EMBL/GenBank/DDBJ whole genome shotgun (WGS) entry which is preliminary data.</text>
</comment>
<evidence type="ECO:0000256" key="1">
    <source>
        <dbReference type="SAM" id="MobiDB-lite"/>
    </source>
</evidence>
<accession>A0ABD0KYG8</accession>
<feature type="region of interest" description="Disordered" evidence="1">
    <location>
        <begin position="1"/>
        <end position="35"/>
    </location>
</feature>
<dbReference type="Proteomes" id="UP001519460">
    <property type="component" value="Unassembled WGS sequence"/>
</dbReference>
<dbReference type="EMBL" id="JACVVK020000105">
    <property type="protein sequence ID" value="KAK7492208.1"/>
    <property type="molecule type" value="Genomic_DNA"/>
</dbReference>
<dbReference type="AlphaFoldDB" id="A0ABD0KYG8"/>
<protein>
    <submittedName>
        <fullName evidence="2">Uncharacterized protein</fullName>
    </submittedName>
</protein>
<evidence type="ECO:0000313" key="2">
    <source>
        <dbReference type="EMBL" id="KAK7492208.1"/>
    </source>
</evidence>
<reference evidence="2 3" key="1">
    <citation type="journal article" date="2023" name="Sci. Data">
        <title>Genome assembly of the Korean intertidal mud-creeper Batillaria attramentaria.</title>
        <authorList>
            <person name="Patra A.K."/>
            <person name="Ho P.T."/>
            <person name="Jun S."/>
            <person name="Lee S.J."/>
            <person name="Kim Y."/>
            <person name="Won Y.J."/>
        </authorList>
    </citation>
    <scope>NUCLEOTIDE SEQUENCE [LARGE SCALE GENOMIC DNA]</scope>
    <source>
        <strain evidence="2">Wonlab-2016</strain>
    </source>
</reference>
<feature type="compositionally biased region" description="Polar residues" evidence="1">
    <location>
        <begin position="80"/>
        <end position="97"/>
    </location>
</feature>
<evidence type="ECO:0000313" key="3">
    <source>
        <dbReference type="Proteomes" id="UP001519460"/>
    </source>
</evidence>
<gene>
    <name evidence="2" type="ORF">BaRGS_00016505</name>
</gene>
<feature type="non-terminal residue" evidence="2">
    <location>
        <position position="1"/>
    </location>
</feature>
<name>A0ABD0KYG8_9CAEN</name>
<keyword evidence="3" id="KW-1185">Reference proteome</keyword>